<proteinExistence type="inferred from homology"/>
<keyword evidence="6" id="KW-1185">Reference proteome</keyword>
<organism evidence="5 6">
    <name type="scientific">Paramuricea clavata</name>
    <name type="common">Red gorgonian</name>
    <name type="synonym">Violescent sea-whip</name>
    <dbReference type="NCBI Taxonomy" id="317549"/>
    <lineage>
        <taxon>Eukaryota</taxon>
        <taxon>Metazoa</taxon>
        <taxon>Cnidaria</taxon>
        <taxon>Anthozoa</taxon>
        <taxon>Octocorallia</taxon>
        <taxon>Malacalcyonacea</taxon>
        <taxon>Plexauridae</taxon>
        <taxon>Paramuricea</taxon>
    </lineage>
</organism>
<dbReference type="PANTHER" id="PTHR12121:SF45">
    <property type="entry name" value="NOCTURNIN"/>
    <property type="match status" value="1"/>
</dbReference>
<evidence type="ECO:0000313" key="6">
    <source>
        <dbReference type="Proteomes" id="UP001152795"/>
    </source>
</evidence>
<dbReference type="InterPro" id="IPR036691">
    <property type="entry name" value="Endo/exonu/phosph_ase_sf"/>
</dbReference>
<sequence length="283" mass="31752">MQWNILADALSYSSPTENFIKCAPEVLGWPARQERILQDILLYSPDVVCLEEVDHFHDYFSPKLKAHGYSGTFVAKPDSPCLRVPGHTSPDGCAVFVRENRLEIMELQEVVLKDDHGLASNQIAIIVILNDLLTNHKFLAAVTHLKAKEGNEMIRLAQGKDLLLNLRQTKCGMGSSTKDLPVLVCGDFNATPNEPIYQEMRENGLKSAYLIAAKHEAQFTTWKFRPKGEVCHTIDYVWHSSEFIARNFLEVPSKDIIGKAALPSVDFPSDHLSLVFDFKLSGE</sequence>
<dbReference type="OrthoDB" id="276515at2759"/>
<dbReference type="PANTHER" id="PTHR12121">
    <property type="entry name" value="CARBON CATABOLITE REPRESSOR PROTEIN 4"/>
    <property type="match status" value="1"/>
</dbReference>
<evidence type="ECO:0000256" key="3">
    <source>
        <dbReference type="ARBA" id="ARBA00023807"/>
    </source>
</evidence>
<dbReference type="EMBL" id="CACRXK020000191">
    <property type="protein sequence ID" value="CAB3979366.1"/>
    <property type="molecule type" value="Genomic_DNA"/>
</dbReference>
<dbReference type="SUPFAM" id="SSF56219">
    <property type="entry name" value="DNase I-like"/>
    <property type="match status" value="1"/>
</dbReference>
<evidence type="ECO:0000256" key="1">
    <source>
        <dbReference type="ARBA" id="ARBA00010774"/>
    </source>
</evidence>
<dbReference type="InterPro" id="IPR050410">
    <property type="entry name" value="CCR4/nocturin_mRNA_transcr"/>
</dbReference>
<dbReference type="GO" id="GO:0006139">
    <property type="term" value="P:nucleobase-containing compound metabolic process"/>
    <property type="evidence" value="ECO:0007669"/>
    <property type="project" value="UniProtKB-ARBA"/>
</dbReference>
<comment type="caution">
    <text evidence="5">The sequence shown here is derived from an EMBL/GenBank/DDBJ whole genome shotgun (WGS) entry which is preliminary data.</text>
</comment>
<dbReference type="GO" id="GO:0000175">
    <property type="term" value="F:3'-5'-RNA exonuclease activity"/>
    <property type="evidence" value="ECO:0007669"/>
    <property type="project" value="TreeGrafter"/>
</dbReference>
<dbReference type="InterPro" id="IPR005135">
    <property type="entry name" value="Endo/exonuclease/phosphatase"/>
</dbReference>
<gene>
    <name evidence="5" type="ORF">PACLA_8A003600</name>
</gene>
<dbReference type="Pfam" id="PF03372">
    <property type="entry name" value="Exo_endo_phos"/>
    <property type="match status" value="1"/>
</dbReference>
<comment type="similarity">
    <text evidence="1">Belongs to the CCR4/nocturin family.</text>
</comment>
<evidence type="ECO:0000259" key="4">
    <source>
        <dbReference type="Pfam" id="PF03372"/>
    </source>
</evidence>
<dbReference type="Proteomes" id="UP001152795">
    <property type="component" value="Unassembled WGS sequence"/>
</dbReference>
<keyword evidence="2" id="KW-0378">Hydrolase</keyword>
<dbReference type="AlphaFoldDB" id="A0A7D9H9X3"/>
<reference evidence="5" key="1">
    <citation type="submission" date="2020-04" db="EMBL/GenBank/DDBJ databases">
        <authorList>
            <person name="Alioto T."/>
            <person name="Alioto T."/>
            <person name="Gomez Garrido J."/>
        </authorList>
    </citation>
    <scope>NUCLEOTIDE SEQUENCE</scope>
    <source>
        <strain evidence="5">A484AB</strain>
    </source>
</reference>
<dbReference type="Gene3D" id="3.60.10.10">
    <property type="entry name" value="Endonuclease/exonuclease/phosphatase"/>
    <property type="match status" value="1"/>
</dbReference>
<name>A0A7D9H9X3_PARCT</name>
<evidence type="ECO:0000313" key="5">
    <source>
        <dbReference type="EMBL" id="CAB3979366.1"/>
    </source>
</evidence>
<evidence type="ECO:0000256" key="2">
    <source>
        <dbReference type="ARBA" id="ARBA00022801"/>
    </source>
</evidence>
<feature type="domain" description="Endonuclease/exonuclease/phosphatase" evidence="4">
    <location>
        <begin position="1"/>
        <end position="271"/>
    </location>
</feature>
<accession>A0A7D9H9X3</accession>
<protein>
    <recommendedName>
        <fullName evidence="3">Nocturnin</fullName>
    </recommendedName>
</protein>